<comment type="similarity">
    <text evidence="3 7">Belongs to the RxLR effector family.</text>
</comment>
<evidence type="ECO:0000313" key="14">
    <source>
        <dbReference type="EMBL" id="RAW29717.1"/>
    </source>
</evidence>
<sequence>MTTKSSSGTPFSIVRVSAILAFLACINAASAATTSKGVNVQPRVINFEHNDVSSQRFLRTEERKLGISLSGLEQAASGTKSWAAKLIQKLQLKWWQLRKKTPNDVFTKLKLQQTGPNLFESPGFSKWVAYVTKNSKEPPDMTIFSTLAYHYSDDALAKMLLTAKQGESTNTLATKLEGMQLTNWIHSGKSQDYVFKTLALDQAGTKAFANPQFARWTDFIAQTNTKNPEMAIFSTLGIHYSDDALVKMFAAAKEVDGTKALATKLEGMQLTNWVHAEKSPDYVFKTLALDKMGAKGFENPLFARWTEFITKANTKDPDVAIYTTLGAHYSDEALATMIATATKVESTENLAANLRSLQFEKWVSQGKTPESVNTMLGVATNTDDLTKKVSRDYEKFYGKKPAID</sequence>
<dbReference type="InterPro" id="IPR054463">
    <property type="entry name" value="PexRD54_WY"/>
</dbReference>
<evidence type="ECO:0000313" key="15">
    <source>
        <dbReference type="Proteomes" id="UP000251314"/>
    </source>
</evidence>
<comment type="subcellular location">
    <subcellularLocation>
        <location evidence="1">Host cell</location>
    </subcellularLocation>
    <subcellularLocation>
        <location evidence="2 7">Secreted</location>
    </subcellularLocation>
</comment>
<evidence type="ECO:0000256" key="7">
    <source>
        <dbReference type="RuleBase" id="RU367124"/>
    </source>
</evidence>
<feature type="signal peptide" evidence="7">
    <location>
        <begin position="1"/>
        <end position="31"/>
    </location>
</feature>
<keyword evidence="15" id="KW-1185">Reference proteome</keyword>
<feature type="chain" id="PRO_5044947948" description="RxLR effector protein" evidence="7">
    <location>
        <begin position="32"/>
        <end position="404"/>
    </location>
</feature>
<reference evidence="14 15" key="1">
    <citation type="submission" date="2018-01" db="EMBL/GenBank/DDBJ databases">
        <title>Draft genome of the strawberry crown rot pathogen Phytophthora cactorum.</title>
        <authorList>
            <person name="Armitage A.D."/>
            <person name="Lysoe E."/>
            <person name="Nellist C.F."/>
            <person name="Harrison R.J."/>
            <person name="Brurberg M.B."/>
        </authorList>
    </citation>
    <scope>NUCLEOTIDE SEQUENCE [LARGE SCALE GENOMIC DNA]</scope>
    <source>
        <strain evidence="14 15">10300</strain>
    </source>
</reference>
<keyword evidence="5 7" id="KW-0732">Signal</keyword>
<evidence type="ECO:0000256" key="6">
    <source>
        <dbReference type="ARBA" id="ARBA00023026"/>
    </source>
</evidence>
<evidence type="ECO:0000256" key="5">
    <source>
        <dbReference type="ARBA" id="ARBA00022729"/>
    </source>
</evidence>
<keyword evidence="4 7" id="KW-0964">Secreted</keyword>
<dbReference type="Proteomes" id="UP000760860">
    <property type="component" value="Unassembled WGS sequence"/>
</dbReference>
<evidence type="ECO:0000256" key="2">
    <source>
        <dbReference type="ARBA" id="ARBA00004613"/>
    </source>
</evidence>
<evidence type="ECO:0000259" key="8">
    <source>
        <dbReference type="Pfam" id="PF22748"/>
    </source>
</evidence>
<evidence type="ECO:0000313" key="10">
    <source>
        <dbReference type="EMBL" id="KAG2891116.1"/>
    </source>
</evidence>
<comment type="domain">
    <text evidence="7">The RxLR-dEER motif acts to carry the protein into the host cell cytoplasm through binding to cell surface phosphatidylinositol-3-phosphate.</text>
</comment>
<comment type="function">
    <text evidence="7">Effector that suppresses plant defense responses during pathogen infection.</text>
</comment>
<dbReference type="GO" id="GO:0005576">
    <property type="term" value="C:extracellular region"/>
    <property type="evidence" value="ECO:0007669"/>
    <property type="project" value="UniProtKB-SubCell"/>
</dbReference>
<feature type="domain" description="RxLR effector PexRD54 WY" evidence="8">
    <location>
        <begin position="270"/>
        <end position="307"/>
    </location>
</feature>
<evidence type="ECO:0000313" key="13">
    <source>
        <dbReference type="EMBL" id="KAG3210380.1"/>
    </source>
</evidence>
<dbReference type="GO" id="GO:0043657">
    <property type="term" value="C:host cell"/>
    <property type="evidence" value="ECO:0007669"/>
    <property type="project" value="UniProtKB-SubCell"/>
</dbReference>
<dbReference type="VEuPathDB" id="FungiDB:PC110_g13922"/>
<feature type="domain" description="RxLR effector PexRD54 WY" evidence="8">
    <location>
        <begin position="181"/>
        <end position="218"/>
    </location>
</feature>
<dbReference type="Proteomes" id="UP000697107">
    <property type="component" value="Unassembled WGS sequence"/>
</dbReference>
<evidence type="ECO:0000313" key="11">
    <source>
        <dbReference type="EMBL" id="KAG2931508.1"/>
    </source>
</evidence>
<comment type="caution">
    <text evidence="14">The sequence shown here is derived from an EMBL/GenBank/DDBJ whole genome shotgun (WGS) entry which is preliminary data.</text>
</comment>
<dbReference type="AlphaFoldDB" id="A0A329RYF9"/>
<proteinExistence type="inferred from homology"/>
<dbReference type="EMBL" id="RCMV01001103">
    <property type="protein sequence ID" value="KAG3210380.1"/>
    <property type="molecule type" value="Genomic_DNA"/>
</dbReference>
<dbReference type="InterPro" id="IPR031825">
    <property type="entry name" value="RXLR"/>
</dbReference>
<keyword evidence="6" id="KW-0843">Virulence</keyword>
<dbReference type="Pfam" id="PF22748">
    <property type="entry name" value="PexRD54_WY"/>
    <property type="match status" value="2"/>
</dbReference>
<dbReference type="EMBL" id="RCML01000765">
    <property type="protein sequence ID" value="KAG2969814.1"/>
    <property type="molecule type" value="Genomic_DNA"/>
</dbReference>
<dbReference type="Proteomes" id="UP000736787">
    <property type="component" value="Unassembled WGS sequence"/>
</dbReference>
<evidence type="ECO:0000256" key="4">
    <source>
        <dbReference type="ARBA" id="ARBA00022525"/>
    </source>
</evidence>
<dbReference type="Proteomes" id="UP000735874">
    <property type="component" value="Unassembled WGS sequence"/>
</dbReference>
<evidence type="ECO:0000256" key="3">
    <source>
        <dbReference type="ARBA" id="ARBA00010400"/>
    </source>
</evidence>
<dbReference type="EMBL" id="RCMK01000393">
    <property type="protein sequence ID" value="KAG2931508.1"/>
    <property type="molecule type" value="Genomic_DNA"/>
</dbReference>
<dbReference type="EMBL" id="RCMG01000188">
    <property type="protein sequence ID" value="KAG2860298.1"/>
    <property type="molecule type" value="Genomic_DNA"/>
</dbReference>
<name>A0A329RYF9_9STRA</name>
<gene>
    <name evidence="14" type="ORF">PC110_g13922</name>
    <name evidence="9" type="ORF">PC113_g8174</name>
    <name evidence="10" type="ORF">PC115_g19307</name>
    <name evidence="11" type="ORF">PC117_g13439</name>
    <name evidence="12" type="ORF">PC118_g17228</name>
    <name evidence="13" type="ORF">PC129_g18624</name>
</gene>
<dbReference type="EMBL" id="RCMI01001082">
    <property type="protein sequence ID" value="KAG2891116.1"/>
    <property type="molecule type" value="Genomic_DNA"/>
</dbReference>
<dbReference type="Proteomes" id="UP000251314">
    <property type="component" value="Unassembled WGS sequence"/>
</dbReference>
<dbReference type="Proteomes" id="UP000774804">
    <property type="component" value="Unassembled WGS sequence"/>
</dbReference>
<evidence type="ECO:0000256" key="1">
    <source>
        <dbReference type="ARBA" id="ARBA00004340"/>
    </source>
</evidence>
<organism evidence="14 15">
    <name type="scientific">Phytophthora cactorum</name>
    <dbReference type="NCBI Taxonomy" id="29920"/>
    <lineage>
        <taxon>Eukaryota</taxon>
        <taxon>Sar</taxon>
        <taxon>Stramenopiles</taxon>
        <taxon>Oomycota</taxon>
        <taxon>Peronosporomycetes</taxon>
        <taxon>Peronosporales</taxon>
        <taxon>Peronosporaceae</taxon>
        <taxon>Phytophthora</taxon>
    </lineage>
</organism>
<protein>
    <recommendedName>
        <fullName evidence="7">RxLR effector protein</fullName>
    </recommendedName>
</protein>
<dbReference type="OrthoDB" id="98185at2759"/>
<evidence type="ECO:0000313" key="9">
    <source>
        <dbReference type="EMBL" id="KAG2860298.1"/>
    </source>
</evidence>
<dbReference type="EMBL" id="MJFZ01000411">
    <property type="protein sequence ID" value="RAW29717.1"/>
    <property type="molecule type" value="Genomic_DNA"/>
</dbReference>
<reference evidence="9" key="2">
    <citation type="submission" date="2018-10" db="EMBL/GenBank/DDBJ databases">
        <title>Effector identification in a new, highly contiguous assembly of the strawberry crown rot pathogen Phytophthora cactorum.</title>
        <authorList>
            <person name="Armitage A.D."/>
            <person name="Nellist C.F."/>
            <person name="Bates H."/>
            <person name="Vickerstaff R.J."/>
            <person name="Harrison R.J."/>
        </authorList>
    </citation>
    <scope>NUCLEOTIDE SEQUENCE</scope>
    <source>
        <strain evidence="9">15-7</strain>
        <strain evidence="10">4032</strain>
        <strain evidence="11">4040</strain>
        <strain evidence="12">P415</strain>
        <strain evidence="13">P421</strain>
    </source>
</reference>
<dbReference type="Pfam" id="PF16810">
    <property type="entry name" value="RXLR"/>
    <property type="match status" value="1"/>
</dbReference>
<evidence type="ECO:0000313" key="12">
    <source>
        <dbReference type="EMBL" id="KAG2969814.1"/>
    </source>
</evidence>
<accession>A0A329RYF9</accession>